<dbReference type="Proteomes" id="UP000187203">
    <property type="component" value="Unassembled WGS sequence"/>
</dbReference>
<gene>
    <name evidence="2" type="ORF">COLO4_04447</name>
    <name evidence="1" type="ORF">COLO4_04457</name>
</gene>
<protein>
    <submittedName>
        <fullName evidence="1">Uncharacterized protein</fullName>
    </submittedName>
</protein>
<evidence type="ECO:0000313" key="1">
    <source>
        <dbReference type="EMBL" id="OMP10528.1"/>
    </source>
</evidence>
<keyword evidence="3" id="KW-1185">Reference proteome</keyword>
<organism evidence="1 3">
    <name type="scientific">Corchorus olitorius</name>
    <dbReference type="NCBI Taxonomy" id="93759"/>
    <lineage>
        <taxon>Eukaryota</taxon>
        <taxon>Viridiplantae</taxon>
        <taxon>Streptophyta</taxon>
        <taxon>Embryophyta</taxon>
        <taxon>Tracheophyta</taxon>
        <taxon>Spermatophyta</taxon>
        <taxon>Magnoliopsida</taxon>
        <taxon>eudicotyledons</taxon>
        <taxon>Gunneridae</taxon>
        <taxon>Pentapetalae</taxon>
        <taxon>rosids</taxon>
        <taxon>malvids</taxon>
        <taxon>Malvales</taxon>
        <taxon>Malvaceae</taxon>
        <taxon>Grewioideae</taxon>
        <taxon>Apeibeae</taxon>
        <taxon>Corchorus</taxon>
    </lineage>
</organism>
<dbReference type="EMBL" id="AWUE01011640">
    <property type="protein sequence ID" value="OMP10528.1"/>
    <property type="molecule type" value="Genomic_DNA"/>
</dbReference>
<name>A0A1R3KU14_9ROSI</name>
<sequence length="149" mass="16809">MLGFTRVFLDVLALIRRRALRSWLLNRCVALSLVLAWFPAAGRVSALLTDYFTGEKTTMPQAMYKREKDVHLTTSAVKIGYKHLWNSKFNFWMLKQPHLLVLRSRILHSSSVIENTKEAECALAAPAILSPGSPSISELYSHASSSEPY</sequence>
<reference evidence="3" key="1">
    <citation type="submission" date="2013-09" db="EMBL/GenBank/DDBJ databases">
        <title>Corchorus olitorius genome sequencing.</title>
        <authorList>
            <person name="Alam M."/>
            <person name="Haque M.S."/>
            <person name="Islam M.S."/>
            <person name="Emdad E.M."/>
            <person name="Islam M.M."/>
            <person name="Ahmed B."/>
            <person name="Halim A."/>
            <person name="Hossen Q.M.M."/>
            <person name="Hossain M.Z."/>
            <person name="Ahmed R."/>
            <person name="Khan M.M."/>
            <person name="Islam R."/>
            <person name="Rashid M.M."/>
            <person name="Khan S.A."/>
            <person name="Rahman M.S."/>
            <person name="Alam M."/>
            <person name="Yahiya A.S."/>
            <person name="Khan M.S."/>
            <person name="Azam M.S."/>
            <person name="Haque T."/>
            <person name="Lashkar M.Z.H."/>
            <person name="Akhand A.I."/>
            <person name="Morshed G."/>
            <person name="Roy S."/>
            <person name="Uddin K.S."/>
            <person name="Rabeya T."/>
            <person name="Hossain A.S."/>
            <person name="Chowdhury A."/>
            <person name="Snigdha A.R."/>
            <person name="Mortoza M.S."/>
            <person name="Matin S.A."/>
            <person name="Hoque S.M.E."/>
            <person name="Islam M.K."/>
            <person name="Roy D.K."/>
            <person name="Haider R."/>
            <person name="Moosa M.M."/>
            <person name="Elias S.M."/>
            <person name="Hasan A.M."/>
            <person name="Jahan S."/>
            <person name="Shafiuddin M."/>
            <person name="Mahmood N."/>
            <person name="Shommy N.S."/>
        </authorList>
    </citation>
    <scope>NUCLEOTIDE SEQUENCE [LARGE SCALE GENOMIC DNA]</scope>
    <source>
        <strain evidence="3">cv. O-4</strain>
    </source>
</reference>
<evidence type="ECO:0000313" key="2">
    <source>
        <dbReference type="EMBL" id="OMP10547.1"/>
    </source>
</evidence>
<reference evidence="1" key="2">
    <citation type="submission" date="2013-09" db="EMBL/GenBank/DDBJ databases">
        <authorList>
            <person name="Alam M."/>
            <person name="Haque M.S."/>
            <person name="Islam M.S."/>
            <person name="Emdad E.M."/>
            <person name="Islam M.M."/>
            <person name="Ahmed B."/>
            <person name="Halim A."/>
            <person name="Hossen Q.M.M."/>
            <person name="Hossain M.Z."/>
            <person name="Ahmed R."/>
            <person name="Khan M.M."/>
            <person name="Islam R."/>
            <person name="Rashid M.M."/>
            <person name="Khan S.A."/>
            <person name="Rahman M.S."/>
            <person name="Alam M."/>
            <person name="Yahiya A.S."/>
            <person name="Khan M.S."/>
            <person name="Azam M.S."/>
            <person name="Haque T."/>
            <person name="Lashkar M.Z.H."/>
            <person name="Akhand A.I."/>
            <person name="Morshed G."/>
            <person name="Roy S."/>
            <person name="Uddin K.S."/>
            <person name="Rabeya T."/>
            <person name="Hossain A.S."/>
            <person name="Chowdhury A."/>
            <person name="Snigdha A.R."/>
            <person name="Mortoza M.S."/>
            <person name="Matin S.A."/>
            <person name="Hoque S.M.E."/>
            <person name="Islam M.K."/>
            <person name="Roy D.K."/>
            <person name="Haider R."/>
            <person name="Moosa M.M."/>
            <person name="Elias S.M."/>
            <person name="Hasan A.M."/>
            <person name="Jahan S."/>
            <person name="Shafiuddin M."/>
            <person name="Mahmood N."/>
            <person name="Shommy N.S."/>
        </authorList>
    </citation>
    <scope>NUCLEOTIDE SEQUENCE</scope>
    <source>
        <tissue evidence="1">Whole seedlings</tissue>
    </source>
</reference>
<accession>A0A1R3KU14</accession>
<proteinExistence type="predicted"/>
<dbReference type="EMBL" id="AWUE01011562">
    <property type="protein sequence ID" value="OMP10547.1"/>
    <property type="molecule type" value="Genomic_DNA"/>
</dbReference>
<comment type="caution">
    <text evidence="1">The sequence shown here is derived from an EMBL/GenBank/DDBJ whole genome shotgun (WGS) entry which is preliminary data.</text>
</comment>
<reference evidence="1" key="3">
    <citation type="journal article" date="2017" name="Nat. Plants">
        <title>Comparative genomics of two jute species and insight into fibre biogenesis.</title>
        <authorList>
            <person name="Islam M.S."/>
            <person name="Saito J.A."/>
            <person name="Emdad E.M."/>
            <person name="Ahmed B."/>
            <person name="Islam M.M."/>
            <person name="Halim A."/>
            <person name="Hossen Q.M."/>
            <person name="Hossain M.Z."/>
            <person name="Ahmed R."/>
            <person name="Hossain M.S."/>
            <person name="Kabir S.M."/>
            <person name="Khan M.S."/>
            <person name="Khan M.M."/>
            <person name="Hasan R."/>
            <person name="Aktar N."/>
            <person name="Honi U."/>
            <person name="Islam R."/>
            <person name="Rashid M.M."/>
            <person name="Wan X."/>
            <person name="Hou S."/>
            <person name="Haque T."/>
            <person name="Azam M.S."/>
            <person name="Moosa M.M."/>
            <person name="Elias S.M."/>
            <person name="Hasan A.M."/>
            <person name="Mahmood N."/>
            <person name="Shafiuddin M."/>
            <person name="Shahid S."/>
            <person name="Shommu N.S."/>
            <person name="Jahan S."/>
            <person name="Roy S."/>
            <person name="Chowdhury A."/>
            <person name="Akhand A.I."/>
            <person name="Nisho G.M."/>
            <person name="Uddin K.S."/>
            <person name="Rabeya T."/>
            <person name="Hoque S.M."/>
            <person name="Snigdha A.R."/>
            <person name="Mortoza S."/>
            <person name="Matin S.A."/>
            <person name="Islam M.K."/>
            <person name="Lashkar M.Z."/>
            <person name="Zaman M."/>
            <person name="Yuryev A."/>
            <person name="Uddin M.K."/>
            <person name="Rahman M.S."/>
            <person name="Haque M.S."/>
            <person name="Alam M.M."/>
            <person name="Khan H."/>
            <person name="Alam M."/>
        </authorList>
    </citation>
    <scope>NUCLEOTIDE SEQUENCE</scope>
    <source>
        <tissue evidence="1">Whole seedlings</tissue>
    </source>
</reference>
<evidence type="ECO:0000313" key="3">
    <source>
        <dbReference type="Proteomes" id="UP000187203"/>
    </source>
</evidence>
<dbReference type="AlphaFoldDB" id="A0A1R3KU14"/>